<feature type="compositionally biased region" description="Basic residues" evidence="1">
    <location>
        <begin position="1262"/>
        <end position="1271"/>
    </location>
</feature>
<feature type="signal peptide" evidence="2">
    <location>
        <begin position="1"/>
        <end position="29"/>
    </location>
</feature>
<dbReference type="InParanoid" id="B0XCN4"/>
<dbReference type="STRING" id="7176.B0XCN4"/>
<dbReference type="HOGENOM" id="CLU_001030_0_0_1"/>
<organism>
    <name type="scientific">Culex quinquefasciatus</name>
    <name type="common">Southern house mosquito</name>
    <name type="synonym">Culex pungens</name>
    <dbReference type="NCBI Taxonomy" id="7176"/>
    <lineage>
        <taxon>Eukaryota</taxon>
        <taxon>Metazoa</taxon>
        <taxon>Ecdysozoa</taxon>
        <taxon>Arthropoda</taxon>
        <taxon>Hexapoda</taxon>
        <taxon>Insecta</taxon>
        <taxon>Pterygota</taxon>
        <taxon>Neoptera</taxon>
        <taxon>Endopterygota</taxon>
        <taxon>Diptera</taxon>
        <taxon>Nematocera</taxon>
        <taxon>Culicoidea</taxon>
        <taxon>Culicidae</taxon>
        <taxon>Culicinae</taxon>
        <taxon>Culicini</taxon>
        <taxon>Culex</taxon>
        <taxon>Culex</taxon>
    </lineage>
</organism>
<feature type="domain" description="Thioredoxin" evidence="3">
    <location>
        <begin position="333"/>
        <end position="467"/>
    </location>
</feature>
<dbReference type="PROSITE" id="PS51352">
    <property type="entry name" value="THIOREDOXIN_2"/>
    <property type="match status" value="2"/>
</dbReference>
<evidence type="ECO:0000256" key="2">
    <source>
        <dbReference type="SAM" id="SignalP"/>
    </source>
</evidence>
<feature type="chain" id="PRO_5011409257" evidence="2">
    <location>
        <begin position="30"/>
        <end position="1294"/>
    </location>
</feature>
<gene>
    <name evidence="5" type="primary">6050881</name>
    <name evidence="4" type="ORF">CpipJ_CPIJ017149</name>
</gene>
<dbReference type="OMA" id="EHIDDEC"/>
<sequence>MIFSRIRSLVAPLCWLLVVSSLLVADVDCAKKAAAPPAADTATIEEVSAKQLERILEDKDYVAVYWYARSCTTCDTVLAELEHIDDDTDSFGVDFVKVNDKRLAKQYGITKFPALTYFREKEPIIYEGDLMDEAGVLDFLTSLEAMDLPDRIEEVNAKILSKIIEDSDYVAVLFYKPECKKCIKALQELENIDDEADELDIGFVKIHDEDLAEEYNLGALPKLVYYRHQTPIVYEHELQREEDVLEWLVENKATGDEDDVIEEVNAKTLKTLISNIDNLVVVFYDEGDDQSETVLQELENIDDDCAKHGIQFVKIDDAKVSKEYGIDDIPAIVYFEKEIPNVYDDDLEDEEEILQWLLSQLEKDEIEDVTDEMLDKLIKEGKAVAVLFYDNNDKKSDKILNELENIDDECDQLGINFVKMDDTEEAKDYGVTKFPKLVYFEQGVPTVYEGDMENEEDVLEWLDRQTSSDEIEDVTDEMLDMIIEKMQHVAVLFYDKDSKASQKVLAELENIDDECDQNDIAFVKIDDDNEAKEWGIDELPTMILFERGIPHMYEGDLMKEEELLGWLVHQKRHSEIPEITDEMKDKLMRTYDHVAIIFYDKDDKQDIRVLNELENIDDELEKEEIVIARLDNAEEAREYGLDHLPALVYFENEIPAIYEGDLMNEEEVLEWLKLQKYSATIEEVTDEILQDLIEEHEYVCVYFSGACEEGEKCDKILDDLENIDDELDEAGIIFVTTEDMSTAKKYSIKTLPALVFFRNKDPLIYSGDLNDEDEVLAWLTDEETLEIPGKIEEVNIKMLEKILSENEHIVVFFYHDEDKKALKIITELENIDDECEEKDIDFVKTSDDDIENEYDLEDLPALVFYRHKFRTIYAGDLMNEEEILEWVLEQYESKPEVIESVDRKTLQVLVNEIEHLAVLFYDDECETCPKILEKLETIDDDTDKHNIQFVKANDEKLAHEIGIFSFPALVYYETGVPIMYDGNLKNEKRILQWLVDHKRKYDIKLKYSGGQKKERKMVYFSDPEEEARLARLQAEARARSGVPEKSILKPPPGTPTSLLYNPKPLDNKLPKPAKSKQRETVEDTDREDRIDKRKPKPGKLKPIPKLPSPVIASATNEPAKSAPSKSTKDNAKEKPKPQFRPLSKPQPEKAEPVKPKADKRKSDDEDDECFYVGLGHAGRVTKKDKKSAKEDDSFRCCPAKVEKNTRVTQMAAQKISRRDSNEAESQFAFKQKKLSDVADATAAAAKEKKAAQAKNPIDVKVKGKSKPKGKGKKDDDDDDDDDDEQGLFGKLGWW</sequence>
<feature type="compositionally biased region" description="Basic and acidic residues" evidence="1">
    <location>
        <begin position="1146"/>
        <end position="1163"/>
    </location>
</feature>
<evidence type="ECO:0000313" key="4">
    <source>
        <dbReference type="EMBL" id="EDS44930.1"/>
    </source>
</evidence>
<accession>B0XCN4</accession>
<keyword evidence="2" id="KW-0732">Signal</keyword>
<dbReference type="InterPro" id="IPR013766">
    <property type="entry name" value="Thioredoxin_domain"/>
</dbReference>
<protein>
    <submittedName>
        <fullName evidence="4">L(2) long form</fullName>
    </submittedName>
</protein>
<reference evidence="4" key="1">
    <citation type="submission" date="2007-03" db="EMBL/GenBank/DDBJ databases">
        <title>Annotation of Culex pipiens quinquefasciatus.</title>
        <authorList>
            <consortium name="The Broad Institute Genome Sequencing Platform"/>
            <person name="Atkinson P.W."/>
            <person name="Hemingway J."/>
            <person name="Christensen B.M."/>
            <person name="Higgs S."/>
            <person name="Kodira C."/>
            <person name="Hannick L."/>
            <person name="Megy K."/>
            <person name="O'Leary S."/>
            <person name="Pearson M."/>
            <person name="Haas B.J."/>
            <person name="Mauceli E."/>
            <person name="Wortman J.R."/>
            <person name="Lee N.H."/>
            <person name="Guigo R."/>
            <person name="Stanke M."/>
            <person name="Alvarado L."/>
            <person name="Amedeo P."/>
            <person name="Antoine C.H."/>
            <person name="Arensburger P."/>
            <person name="Bidwell S.L."/>
            <person name="Crawford M."/>
            <person name="Camaro F."/>
            <person name="Devon K."/>
            <person name="Engels R."/>
            <person name="Hammond M."/>
            <person name="Howarth C."/>
            <person name="Koehrsen M."/>
            <person name="Lawson D."/>
            <person name="Montgomery P."/>
            <person name="Nene V."/>
            <person name="Nusbaum C."/>
            <person name="Puiu D."/>
            <person name="Romero-Severson J."/>
            <person name="Severson D.W."/>
            <person name="Shumway M."/>
            <person name="Sisk P."/>
            <person name="Stolte C."/>
            <person name="Zeng Q."/>
            <person name="Eisenstadt E."/>
            <person name="Fraser-Liggett C."/>
            <person name="Strausberg R."/>
            <person name="Galagan J."/>
            <person name="Birren B."/>
            <person name="Collins F.H."/>
        </authorList>
    </citation>
    <scope>NUCLEOTIDE SEQUENCE [LARGE SCALE GENOMIC DNA]</scope>
    <source>
        <strain evidence="4">JHB</strain>
    </source>
</reference>
<evidence type="ECO:0000259" key="3">
    <source>
        <dbReference type="PROSITE" id="PS51352"/>
    </source>
</evidence>
<feature type="compositionally biased region" description="Basic and acidic residues" evidence="1">
    <location>
        <begin position="1076"/>
        <end position="1091"/>
    </location>
</feature>
<dbReference type="FunCoup" id="B0XCN4">
    <property type="interactions" value="5"/>
</dbReference>
<dbReference type="EMBL" id="DS232707">
    <property type="protein sequence ID" value="EDS44930.1"/>
    <property type="molecule type" value="Genomic_DNA"/>
</dbReference>
<proteinExistence type="predicted"/>
<keyword evidence="6" id="KW-1185">Reference proteome</keyword>
<dbReference type="CDD" id="cd01659">
    <property type="entry name" value="TRX_superfamily"/>
    <property type="match status" value="1"/>
</dbReference>
<dbReference type="Gene3D" id="3.40.30.10">
    <property type="entry name" value="Glutaredoxin"/>
    <property type="match status" value="9"/>
</dbReference>
<dbReference type="OrthoDB" id="10264505at2759"/>
<dbReference type="SUPFAM" id="SSF52833">
    <property type="entry name" value="Thioredoxin-like"/>
    <property type="match status" value="7"/>
</dbReference>
<feature type="compositionally biased region" description="Basic and acidic residues" evidence="1">
    <location>
        <begin position="1126"/>
        <end position="1136"/>
    </location>
</feature>
<dbReference type="PANTHER" id="PTHR19991:SF3">
    <property type="entry name" value="LETHAL (2) 01289, ISOFORM F"/>
    <property type="match status" value="1"/>
</dbReference>
<feature type="region of interest" description="Disordered" evidence="1">
    <location>
        <begin position="1247"/>
        <end position="1294"/>
    </location>
</feature>
<evidence type="ECO:0000313" key="5">
    <source>
        <dbReference type="EnsemblMetazoa" id="CPIJ017149-PA"/>
    </source>
</evidence>
<dbReference type="VEuPathDB" id="VectorBase:CQUJHB014032"/>
<dbReference type="eggNOG" id="KOG0191">
    <property type="taxonomic scope" value="Eukaryota"/>
</dbReference>
<dbReference type="InterPro" id="IPR036249">
    <property type="entry name" value="Thioredoxin-like_sf"/>
</dbReference>
<dbReference type="Proteomes" id="UP000002320">
    <property type="component" value="Unassembled WGS sequence"/>
</dbReference>
<reference evidence="5" key="2">
    <citation type="submission" date="2021-02" db="UniProtKB">
        <authorList>
            <consortium name="EnsemblMetazoa"/>
        </authorList>
    </citation>
    <scope>IDENTIFICATION</scope>
    <source>
        <strain evidence="5">JHB</strain>
    </source>
</reference>
<dbReference type="KEGG" id="cqu:CpipJ_CPIJ017149"/>
<feature type="compositionally biased region" description="Acidic residues" evidence="1">
    <location>
        <begin position="1275"/>
        <end position="1285"/>
    </location>
</feature>
<dbReference type="VEuPathDB" id="VectorBase:CPIJ017149"/>
<name>B0XCN4_CULQU</name>
<dbReference type="PANTHER" id="PTHR19991">
    <property type="entry name" value="L 2 01289"/>
    <property type="match status" value="1"/>
</dbReference>
<dbReference type="CDD" id="cd02961">
    <property type="entry name" value="PDI_a_family"/>
    <property type="match status" value="3"/>
</dbReference>
<feature type="region of interest" description="Disordered" evidence="1">
    <location>
        <begin position="1035"/>
        <end position="1195"/>
    </location>
</feature>
<feature type="domain" description="Thioredoxin" evidence="3">
    <location>
        <begin position="29"/>
        <end position="165"/>
    </location>
</feature>
<evidence type="ECO:0000256" key="1">
    <source>
        <dbReference type="SAM" id="MobiDB-lite"/>
    </source>
</evidence>
<evidence type="ECO:0000313" key="6">
    <source>
        <dbReference type="Proteomes" id="UP000002320"/>
    </source>
</evidence>
<dbReference type="Pfam" id="PF00085">
    <property type="entry name" value="Thioredoxin"/>
    <property type="match status" value="1"/>
</dbReference>
<dbReference type="EnsemblMetazoa" id="CPIJ017149-RA">
    <property type="protein sequence ID" value="CPIJ017149-PA"/>
    <property type="gene ID" value="CPIJ017149"/>
</dbReference>